<dbReference type="InterPro" id="IPR029035">
    <property type="entry name" value="DHS-like_NAD/FAD-binding_dom"/>
</dbReference>
<comment type="caution">
    <text evidence="8">The sequence shown here is derived from an EMBL/GenBank/DDBJ whole genome shotgun (WGS) entry which is preliminary data.</text>
</comment>
<dbReference type="RefSeq" id="WP_382422967.1">
    <property type="nucleotide sequence ID" value="NZ_JBHSCW010000007.1"/>
</dbReference>
<dbReference type="PROSITE" id="PS00187">
    <property type="entry name" value="TPP_ENZYMES"/>
    <property type="match status" value="1"/>
</dbReference>
<evidence type="ECO:0000256" key="4">
    <source>
        <dbReference type="RuleBase" id="RU362132"/>
    </source>
</evidence>
<evidence type="ECO:0000313" key="9">
    <source>
        <dbReference type="Proteomes" id="UP001595799"/>
    </source>
</evidence>
<dbReference type="Proteomes" id="UP001595799">
    <property type="component" value="Unassembled WGS sequence"/>
</dbReference>
<dbReference type="InterPro" id="IPR029061">
    <property type="entry name" value="THDP-binding"/>
</dbReference>
<evidence type="ECO:0000259" key="5">
    <source>
        <dbReference type="Pfam" id="PF00205"/>
    </source>
</evidence>
<dbReference type="PANTHER" id="PTHR18968">
    <property type="entry name" value="THIAMINE PYROPHOSPHATE ENZYMES"/>
    <property type="match status" value="1"/>
</dbReference>
<dbReference type="CDD" id="cd00568">
    <property type="entry name" value="TPP_enzymes"/>
    <property type="match status" value="1"/>
</dbReference>
<evidence type="ECO:0000259" key="7">
    <source>
        <dbReference type="Pfam" id="PF02776"/>
    </source>
</evidence>
<dbReference type="InterPro" id="IPR045229">
    <property type="entry name" value="TPP_enz"/>
</dbReference>
<proteinExistence type="inferred from homology"/>
<feature type="domain" description="Thiamine pyrophosphate enzyme central" evidence="5">
    <location>
        <begin position="203"/>
        <end position="340"/>
    </location>
</feature>
<dbReference type="CDD" id="cd07035">
    <property type="entry name" value="TPP_PYR_POX_like"/>
    <property type="match status" value="1"/>
</dbReference>
<comment type="similarity">
    <text evidence="2 4">Belongs to the TPP enzyme family.</text>
</comment>
<feature type="domain" description="Thiamine pyrophosphate enzyme N-terminal TPP-binding" evidence="7">
    <location>
        <begin position="10"/>
        <end position="127"/>
    </location>
</feature>
<evidence type="ECO:0000313" key="8">
    <source>
        <dbReference type="EMBL" id="MFC4352614.1"/>
    </source>
</evidence>
<dbReference type="InterPro" id="IPR011766">
    <property type="entry name" value="TPP_enzyme_TPP-bd"/>
</dbReference>
<organism evidence="8 9">
    <name type="scientific">Fodinicurvata halophila</name>
    <dbReference type="NCBI Taxonomy" id="1419723"/>
    <lineage>
        <taxon>Bacteria</taxon>
        <taxon>Pseudomonadati</taxon>
        <taxon>Pseudomonadota</taxon>
        <taxon>Alphaproteobacteria</taxon>
        <taxon>Rhodospirillales</taxon>
        <taxon>Rhodovibrionaceae</taxon>
        <taxon>Fodinicurvata</taxon>
    </lineage>
</organism>
<name>A0ABV8UNH4_9PROT</name>
<keyword evidence="3 4" id="KW-0786">Thiamine pyrophosphate</keyword>
<dbReference type="SUPFAM" id="SSF52518">
    <property type="entry name" value="Thiamin diphosphate-binding fold (THDP-binding)"/>
    <property type="match status" value="2"/>
</dbReference>
<dbReference type="Pfam" id="PF02775">
    <property type="entry name" value="TPP_enzyme_C"/>
    <property type="match status" value="1"/>
</dbReference>
<dbReference type="Pfam" id="PF02776">
    <property type="entry name" value="TPP_enzyme_N"/>
    <property type="match status" value="1"/>
</dbReference>
<evidence type="ECO:0000256" key="3">
    <source>
        <dbReference type="ARBA" id="ARBA00023052"/>
    </source>
</evidence>
<feature type="domain" description="Thiamine pyrophosphate enzyme TPP-binding" evidence="6">
    <location>
        <begin position="408"/>
        <end position="554"/>
    </location>
</feature>
<evidence type="ECO:0000256" key="1">
    <source>
        <dbReference type="ARBA" id="ARBA00001964"/>
    </source>
</evidence>
<gene>
    <name evidence="8" type="ORF">ACFOW6_13765</name>
</gene>
<dbReference type="PANTHER" id="PTHR18968:SF13">
    <property type="entry name" value="ACETOLACTATE SYNTHASE CATALYTIC SUBUNIT, MITOCHONDRIAL"/>
    <property type="match status" value="1"/>
</dbReference>
<comment type="cofactor">
    <cofactor evidence="1">
        <name>thiamine diphosphate</name>
        <dbReference type="ChEBI" id="CHEBI:58937"/>
    </cofactor>
</comment>
<dbReference type="Gene3D" id="3.40.50.1220">
    <property type="entry name" value="TPP-binding domain"/>
    <property type="match status" value="1"/>
</dbReference>
<keyword evidence="9" id="KW-1185">Reference proteome</keyword>
<sequence length="571" mass="60964">MTADDKTNRMTGAEAFVRVLQHHGVKHIFGLCGDTSLPLYDALHQLDHGMTHILTRDERSAAYMADVYARLSGRVGVCEGPSGGGATYILPGLVEADESSIPVLGITTDIGVGGRGKYTLTELDQDSLFKPVTKWNKVIDQADQIPNTLRQAFRQMTTGKPGAAHIGLPFDVQKQPVNQDTVWADETFGRYPAAPTTPDSASLDAAAELLLKASNPLIICGGGPLNAGASQELTALAEALGAPVATSISGKGVISERHPLALGVVGSNGGSLAAREVIDAADLVLLVGCRAGSVTTERWRHPQAGSCKIVHVDADPGVIGANYRTDVAVIGDARPALKELLDRVQSEASDRKDRRATSEQTATGLWKARFEKFDELAAIEDDLIRPERIIREMQELLPRDSVIVADPGTPCPYVSAYYRLEDSGRRFVSNRAHGALGYAMPGALGACYARPNARVVAFVGDGSFGFNAGELETLVRMKAPITVIVASNAVYGWIKAGQKSGFGERYFSVDFDRTDHARVAEAFGLKSWSVKQPGDLRGALKAAFEAEGPTLVDVITQPLHEANAPVSEWVA</sequence>
<evidence type="ECO:0000259" key="6">
    <source>
        <dbReference type="Pfam" id="PF02775"/>
    </source>
</evidence>
<accession>A0ABV8UNH4</accession>
<dbReference type="EMBL" id="JBHSCW010000007">
    <property type="protein sequence ID" value="MFC4352614.1"/>
    <property type="molecule type" value="Genomic_DNA"/>
</dbReference>
<dbReference type="InterPro" id="IPR012001">
    <property type="entry name" value="Thiamin_PyroP_enz_TPP-bd_dom"/>
</dbReference>
<evidence type="ECO:0000256" key="2">
    <source>
        <dbReference type="ARBA" id="ARBA00007812"/>
    </source>
</evidence>
<reference evidence="9" key="1">
    <citation type="journal article" date="2019" name="Int. J. Syst. Evol. Microbiol.">
        <title>The Global Catalogue of Microorganisms (GCM) 10K type strain sequencing project: providing services to taxonomists for standard genome sequencing and annotation.</title>
        <authorList>
            <consortium name="The Broad Institute Genomics Platform"/>
            <consortium name="The Broad Institute Genome Sequencing Center for Infectious Disease"/>
            <person name="Wu L."/>
            <person name="Ma J."/>
        </authorList>
    </citation>
    <scope>NUCLEOTIDE SEQUENCE [LARGE SCALE GENOMIC DNA]</scope>
    <source>
        <strain evidence="9">CECT 8472</strain>
    </source>
</reference>
<dbReference type="Pfam" id="PF00205">
    <property type="entry name" value="TPP_enzyme_M"/>
    <property type="match status" value="1"/>
</dbReference>
<dbReference type="InterPro" id="IPR012000">
    <property type="entry name" value="Thiamin_PyroP_enz_cen_dom"/>
</dbReference>
<dbReference type="InterPro" id="IPR000399">
    <property type="entry name" value="TPP-bd_CS"/>
</dbReference>
<dbReference type="Gene3D" id="3.40.50.970">
    <property type="match status" value="2"/>
</dbReference>
<protein>
    <submittedName>
        <fullName evidence="8">Thiamine pyrophosphate-binding protein</fullName>
    </submittedName>
</protein>
<dbReference type="SUPFAM" id="SSF52467">
    <property type="entry name" value="DHS-like NAD/FAD-binding domain"/>
    <property type="match status" value="1"/>
</dbReference>